<dbReference type="InterPro" id="IPR024789">
    <property type="entry name" value="APC4"/>
</dbReference>
<keyword evidence="3" id="KW-0833">Ubl conjugation pathway</keyword>
<dbReference type="Proteomes" id="UP000887574">
    <property type="component" value="Unplaced"/>
</dbReference>
<evidence type="ECO:0000256" key="3">
    <source>
        <dbReference type="ARBA" id="ARBA00022786"/>
    </source>
</evidence>
<evidence type="ECO:0000256" key="2">
    <source>
        <dbReference type="ARBA" id="ARBA00022776"/>
    </source>
</evidence>
<keyword evidence="4" id="KW-0131">Cell cycle</keyword>
<dbReference type="GO" id="GO:0031145">
    <property type="term" value="P:anaphase-promoting complex-dependent catabolic process"/>
    <property type="evidence" value="ECO:0007669"/>
    <property type="project" value="InterPro"/>
</dbReference>
<evidence type="ECO:0000256" key="4">
    <source>
        <dbReference type="ARBA" id="ARBA00023306"/>
    </source>
</evidence>
<dbReference type="PANTHER" id="PTHR13260:SF0">
    <property type="entry name" value="ANAPHASE-PROMOTING COMPLEX SUBUNIT 4"/>
    <property type="match status" value="1"/>
</dbReference>
<keyword evidence="6" id="KW-1185">Reference proteome</keyword>
<keyword evidence="1" id="KW-0132">Cell division</keyword>
<evidence type="ECO:0000313" key="6">
    <source>
        <dbReference type="Proteomes" id="UP000887574"/>
    </source>
</evidence>
<dbReference type="PANTHER" id="PTHR13260">
    <property type="entry name" value="ANAPHASE PROMOTING COMPLEX SUBUNIT 4 APC4"/>
    <property type="match status" value="1"/>
</dbReference>
<sequence length="584" mass="66533">MPTGSFVDSDLQFDKCKYRTNFEVLCAEWNPKMNLLALASRRGDVLVKRSGWKTGWKICFRKEAFLKNWSNLLAGTSRDSMVEPSNLESIYWSPDGEVLLVVFESGKICFLDAQNGKPLFLKELFYKANKIRWFEMVDSELLAQKYGENVLQTLISSSDFNFNSKAPRDHASLVQDIQTFCTSLLLKSLIGTFLCVACEIDEITYVDVFASAVFKVARLNVTQGLMSHHQPQQTVEIFPSTIEVLDILLFKTGLIQIVCKYNVKSQVDGAESFGWNTSILEFDLAFSVEKVQVYTEIAISTCWISFCAVYIQEMFAYMTNDWKVQSEAFHQRLLLLFGPLHWVIKPSMHSFLISETTAKDIKQANAFVDDFFPVLLIGISSGLRPALQMFQHHLGCIQSSIATLATIDSQKDLRLKNSLLDTLCKINTEPEALCQPYNHHSNPAIAQFLHFLSLIHQSLIVFERRLVEVVGVCEHNRKELKHLLRWFAAICAKCVESEQEGEGKSMDSRKIDLKLITKFVQSLVDDSSSFSYSTAPTSSKNFDFSFFEKWLDHLKEKDLQPEDDLFSAHTPKILSKSWTECCPT</sequence>
<evidence type="ECO:0000259" key="5">
    <source>
        <dbReference type="Pfam" id="PF12894"/>
    </source>
</evidence>
<dbReference type="AlphaFoldDB" id="A0A915CSM7"/>
<dbReference type="GO" id="GO:0034399">
    <property type="term" value="C:nuclear periphery"/>
    <property type="evidence" value="ECO:0007669"/>
    <property type="project" value="TreeGrafter"/>
</dbReference>
<dbReference type="GO" id="GO:0051301">
    <property type="term" value="P:cell division"/>
    <property type="evidence" value="ECO:0007669"/>
    <property type="project" value="UniProtKB-KW"/>
</dbReference>
<dbReference type="InterPro" id="IPR015943">
    <property type="entry name" value="WD40/YVTN_repeat-like_dom_sf"/>
</dbReference>
<organism evidence="6 7">
    <name type="scientific">Ditylenchus dipsaci</name>
    <dbReference type="NCBI Taxonomy" id="166011"/>
    <lineage>
        <taxon>Eukaryota</taxon>
        <taxon>Metazoa</taxon>
        <taxon>Ecdysozoa</taxon>
        <taxon>Nematoda</taxon>
        <taxon>Chromadorea</taxon>
        <taxon>Rhabditida</taxon>
        <taxon>Tylenchina</taxon>
        <taxon>Tylenchomorpha</taxon>
        <taxon>Sphaerularioidea</taxon>
        <taxon>Anguinidae</taxon>
        <taxon>Anguininae</taxon>
        <taxon>Ditylenchus</taxon>
    </lineage>
</organism>
<feature type="domain" description="Anaphase-promoting complex subunit 4-like WD40" evidence="5">
    <location>
        <begin position="28"/>
        <end position="133"/>
    </location>
</feature>
<keyword evidence="2" id="KW-0498">Mitosis</keyword>
<accession>A0A915CSM7</accession>
<evidence type="ECO:0000256" key="1">
    <source>
        <dbReference type="ARBA" id="ARBA00022618"/>
    </source>
</evidence>
<dbReference type="GO" id="GO:0005680">
    <property type="term" value="C:anaphase-promoting complex"/>
    <property type="evidence" value="ECO:0007669"/>
    <property type="project" value="InterPro"/>
</dbReference>
<dbReference type="Pfam" id="PF12894">
    <property type="entry name" value="ANAPC4_WD40"/>
    <property type="match status" value="1"/>
</dbReference>
<dbReference type="GO" id="GO:0070979">
    <property type="term" value="P:protein K11-linked ubiquitination"/>
    <property type="evidence" value="ECO:0007669"/>
    <property type="project" value="TreeGrafter"/>
</dbReference>
<protein>
    <submittedName>
        <fullName evidence="7">Anaphase-promoting complex subunit 4-like WD40 domain-containing protein</fullName>
    </submittedName>
</protein>
<dbReference type="SUPFAM" id="SSF50978">
    <property type="entry name" value="WD40 repeat-like"/>
    <property type="match status" value="1"/>
</dbReference>
<evidence type="ECO:0000313" key="7">
    <source>
        <dbReference type="WBParaSite" id="jg12018"/>
    </source>
</evidence>
<reference evidence="7" key="1">
    <citation type="submission" date="2022-11" db="UniProtKB">
        <authorList>
            <consortium name="WormBaseParasite"/>
        </authorList>
    </citation>
    <scope>IDENTIFICATION</scope>
</reference>
<name>A0A915CSM7_9BILA</name>
<dbReference type="WBParaSite" id="jg12018">
    <property type="protein sequence ID" value="jg12018"/>
    <property type="gene ID" value="jg12018"/>
</dbReference>
<proteinExistence type="predicted"/>
<dbReference type="InterPro" id="IPR024977">
    <property type="entry name" value="Apc4-like_WD40_dom"/>
</dbReference>
<dbReference type="InterPro" id="IPR036322">
    <property type="entry name" value="WD40_repeat_dom_sf"/>
</dbReference>
<dbReference type="Gene3D" id="2.130.10.10">
    <property type="entry name" value="YVTN repeat-like/Quinoprotein amine dehydrogenase"/>
    <property type="match status" value="1"/>
</dbReference>